<organism evidence="3">
    <name type="scientific">Prymnesium polylepis</name>
    <dbReference type="NCBI Taxonomy" id="72548"/>
    <lineage>
        <taxon>Eukaryota</taxon>
        <taxon>Haptista</taxon>
        <taxon>Haptophyta</taxon>
        <taxon>Prymnesiophyceae</taxon>
        <taxon>Prymnesiales</taxon>
        <taxon>Prymnesiaceae</taxon>
        <taxon>Prymnesium</taxon>
    </lineage>
</organism>
<gene>
    <name evidence="2" type="ORF">CPOL0286_LOCUS4062</name>
    <name evidence="3" type="ORF">CPOL0286_LOCUS4063</name>
</gene>
<reference evidence="3" key="1">
    <citation type="submission" date="2021-01" db="EMBL/GenBank/DDBJ databases">
        <authorList>
            <person name="Corre E."/>
            <person name="Pelletier E."/>
            <person name="Niang G."/>
            <person name="Scheremetjew M."/>
            <person name="Finn R."/>
            <person name="Kale V."/>
            <person name="Holt S."/>
            <person name="Cochrane G."/>
            <person name="Meng A."/>
            <person name="Brown T."/>
            <person name="Cohen L."/>
        </authorList>
    </citation>
    <scope>NUCLEOTIDE SEQUENCE</scope>
    <source>
        <strain evidence="3">UIO037</strain>
    </source>
</reference>
<proteinExistence type="predicted"/>
<name>A0A6T7XHU8_9EUKA</name>
<sequence length="284" mass="30214">MTQAKRPDGIQGHCLAVVSKHGGRLIRLAALHGPASPFWTAEDVAGLDVGLDVEYSPRQGPYRSELPHLNDDVWCGSVAALGSRTPLHAALRPLAGPALDRVWPTGARVPEASSPRILADSNVRSLAVFRGSIEAFETSKSTTTQAGRASLRLGGGGELLTNVRVVCPRIKLALTEGPGHVLRVPHLLILGLARANKSSAELRGVEPACEMLVIGWARDGQAGGPDACTTLTRKRLRSPQHFPATPAADRRSLEPTAAVDPAEAERRKKRVLRFGKPVSSSSNL</sequence>
<evidence type="ECO:0000256" key="1">
    <source>
        <dbReference type="SAM" id="MobiDB-lite"/>
    </source>
</evidence>
<dbReference type="EMBL" id="HBKO01008788">
    <property type="protein sequence ID" value="CAE2198931.1"/>
    <property type="molecule type" value="Transcribed_RNA"/>
</dbReference>
<evidence type="ECO:0000313" key="2">
    <source>
        <dbReference type="EMBL" id="CAE2198927.1"/>
    </source>
</evidence>
<dbReference type="AlphaFoldDB" id="A0A6T7XHU8"/>
<evidence type="ECO:0000313" key="3">
    <source>
        <dbReference type="EMBL" id="CAE2198931.1"/>
    </source>
</evidence>
<accession>A0A6T7XHU8</accession>
<feature type="region of interest" description="Disordered" evidence="1">
    <location>
        <begin position="234"/>
        <end position="284"/>
    </location>
</feature>
<dbReference type="EMBL" id="HBKO01008787">
    <property type="protein sequence ID" value="CAE2198927.1"/>
    <property type="molecule type" value="Transcribed_RNA"/>
</dbReference>
<protein>
    <submittedName>
        <fullName evidence="3">Uncharacterized protein</fullName>
    </submittedName>
</protein>